<evidence type="ECO:0000313" key="4">
    <source>
        <dbReference type="Proteomes" id="UP000186817"/>
    </source>
</evidence>
<organism evidence="3 4">
    <name type="scientific">Symbiodinium microadriaticum</name>
    <name type="common">Dinoflagellate</name>
    <name type="synonym">Zooxanthella microadriatica</name>
    <dbReference type="NCBI Taxonomy" id="2951"/>
    <lineage>
        <taxon>Eukaryota</taxon>
        <taxon>Sar</taxon>
        <taxon>Alveolata</taxon>
        <taxon>Dinophyceae</taxon>
        <taxon>Suessiales</taxon>
        <taxon>Symbiodiniaceae</taxon>
        <taxon>Symbiodinium</taxon>
    </lineage>
</organism>
<dbReference type="EMBL" id="LSRX01000140">
    <property type="protein sequence ID" value="OLQ07367.1"/>
    <property type="molecule type" value="Genomic_DNA"/>
</dbReference>
<feature type="region of interest" description="Disordered" evidence="1">
    <location>
        <begin position="1"/>
        <end position="27"/>
    </location>
</feature>
<feature type="transmembrane region" description="Helical" evidence="2">
    <location>
        <begin position="298"/>
        <end position="317"/>
    </location>
</feature>
<sequence>MPAPTIPAGKGRGEEPDHEDVRSIDVDLPTSGVAIEMQLETLRKQFESDLLRVLERVQALEGRLDMQHSSVAIGQKMSSNEVEPTKEESMLNKPSGVTEPDVEEQEQSTEVYFEESAWSIPVLAGIIDVDVGRFDRMFAGLLVLLNFFMQGAFSWVLLTDAFIGEAFESRVESAKIWRTSIAHDHKYLDLADTSLVSRVCTGDGALILSTTQATLIAQINSFLGLQKSQFEHSLFQPGILLGMICIILWTLCVYKEFRRIWLQMEAAWQIPKKRRTVFRDSAFVCMSWGRFCALLGTYLARAIIASVLLAAGILWLARTTSIEELMLNAVALNAILDVDEFLFAGMTPVKIQHAIQSLKPIKVKYSRQRSQCESLMHLVSLSILVLLSYYLLLGPLGDTMLAVKNELCGGDQAFVVAYNSDTQQTFGLKTSGTRDYQSLSASEVAVQSHKATSPETTPGAGPVYLTFSATKDLFQADITRTMAAESELTPFCIETLTDPSNPLFGDPAMQAMTQQRIDIAALSAGRQDYGGCGDLGDLCDTFDARLVRLTCGNTCGCLNPYSSAWFKVEAQGCATACLRVAEMRMQNSTCQDLPPDDNWRKFWTLYPTVLSSFYGRDITGTSFYAGITQTVNAMISGGCPVLSQSPLELMTQASWCQGMPTLFRPLAIVKLHLKTLRRNSRGEMLEMAAEHKGPRVNVGWVDAQDVYEVTPLVEAVRQELRSSAKNEHLEVFKANALVSVLREMTRALLEALSDVNG</sequence>
<keyword evidence="4" id="KW-1185">Reference proteome</keyword>
<accession>A0A1Q9EIZ4</accession>
<keyword evidence="2" id="KW-0472">Membrane</keyword>
<feature type="transmembrane region" description="Helical" evidence="2">
    <location>
        <begin position="138"/>
        <end position="158"/>
    </location>
</feature>
<feature type="region of interest" description="Disordered" evidence="1">
    <location>
        <begin position="78"/>
        <end position="102"/>
    </location>
</feature>
<evidence type="ECO:0000313" key="3">
    <source>
        <dbReference type="EMBL" id="OLQ07367.1"/>
    </source>
</evidence>
<feature type="transmembrane region" description="Helical" evidence="2">
    <location>
        <begin position="234"/>
        <end position="254"/>
    </location>
</feature>
<protein>
    <submittedName>
        <fullName evidence="3">Uncharacterized protein</fullName>
    </submittedName>
</protein>
<dbReference type="OrthoDB" id="424954at2759"/>
<dbReference type="AlphaFoldDB" id="A0A1Q9EIZ4"/>
<proteinExistence type="predicted"/>
<comment type="caution">
    <text evidence="3">The sequence shown here is derived from an EMBL/GenBank/DDBJ whole genome shotgun (WGS) entry which is preliminary data.</text>
</comment>
<evidence type="ECO:0000256" key="1">
    <source>
        <dbReference type="SAM" id="MobiDB-lite"/>
    </source>
</evidence>
<evidence type="ECO:0000256" key="2">
    <source>
        <dbReference type="SAM" id="Phobius"/>
    </source>
</evidence>
<keyword evidence="2" id="KW-1133">Transmembrane helix</keyword>
<feature type="compositionally biased region" description="Basic and acidic residues" evidence="1">
    <location>
        <begin position="11"/>
        <end position="25"/>
    </location>
</feature>
<keyword evidence="2" id="KW-0812">Transmembrane</keyword>
<dbReference type="Proteomes" id="UP000186817">
    <property type="component" value="Unassembled WGS sequence"/>
</dbReference>
<reference evidence="3 4" key="1">
    <citation type="submission" date="2016-02" db="EMBL/GenBank/DDBJ databases">
        <title>Genome analysis of coral dinoflagellate symbionts highlights evolutionary adaptations to a symbiotic lifestyle.</title>
        <authorList>
            <person name="Aranda M."/>
            <person name="Li Y."/>
            <person name="Liew Y.J."/>
            <person name="Baumgarten S."/>
            <person name="Simakov O."/>
            <person name="Wilson M."/>
            <person name="Piel J."/>
            <person name="Ashoor H."/>
            <person name="Bougouffa S."/>
            <person name="Bajic V.B."/>
            <person name="Ryu T."/>
            <person name="Ravasi T."/>
            <person name="Bayer T."/>
            <person name="Micklem G."/>
            <person name="Kim H."/>
            <person name="Bhak J."/>
            <person name="Lajeunesse T.C."/>
            <person name="Voolstra C.R."/>
        </authorList>
    </citation>
    <scope>NUCLEOTIDE SEQUENCE [LARGE SCALE GENOMIC DNA]</scope>
    <source>
        <strain evidence="3 4">CCMP2467</strain>
    </source>
</reference>
<gene>
    <name evidence="3" type="ORF">AK812_SmicGene9219</name>
</gene>
<name>A0A1Q9EIZ4_SYMMI</name>